<evidence type="ECO:0000256" key="8">
    <source>
        <dbReference type="RuleBase" id="RU003827"/>
    </source>
</evidence>
<evidence type="ECO:0000313" key="11">
    <source>
        <dbReference type="Proteomes" id="UP001152803"/>
    </source>
</evidence>
<dbReference type="OrthoDB" id="10037706at2759"/>
<feature type="domain" description="GOLD" evidence="9">
    <location>
        <begin position="113"/>
        <end position="198"/>
    </location>
</feature>
<evidence type="ECO:0000256" key="3">
    <source>
        <dbReference type="ARBA" id="ARBA00022692"/>
    </source>
</evidence>
<dbReference type="InterPro" id="IPR015720">
    <property type="entry name" value="Emp24-like"/>
</dbReference>
<dbReference type="AlphaFoldDB" id="A0A9Q1CYL0"/>
<comment type="caution">
    <text evidence="10">The sequence shown here is derived from an EMBL/GenBank/DDBJ whole genome shotgun (WGS) entry which is preliminary data.</text>
</comment>
<comment type="subcellular location">
    <subcellularLocation>
        <location evidence="1">Endoplasmic reticulum membrane</location>
        <topology evidence="1">Single-pass type I membrane protein</topology>
    </subcellularLocation>
    <subcellularLocation>
        <location evidence="8">Membrane</location>
        <topology evidence="8">Single-pass type I membrane protein</topology>
    </subcellularLocation>
</comment>
<evidence type="ECO:0000256" key="1">
    <source>
        <dbReference type="ARBA" id="ARBA00004115"/>
    </source>
</evidence>
<keyword evidence="7" id="KW-0472">Membrane</keyword>
<keyword evidence="4" id="KW-0732">Signal</keyword>
<dbReference type="SMART" id="SM01190">
    <property type="entry name" value="EMP24_GP25L"/>
    <property type="match status" value="1"/>
</dbReference>
<organism evidence="10 11">
    <name type="scientific">Conger conger</name>
    <name type="common">Conger eel</name>
    <name type="synonym">Muraena conger</name>
    <dbReference type="NCBI Taxonomy" id="82655"/>
    <lineage>
        <taxon>Eukaryota</taxon>
        <taxon>Metazoa</taxon>
        <taxon>Chordata</taxon>
        <taxon>Craniata</taxon>
        <taxon>Vertebrata</taxon>
        <taxon>Euteleostomi</taxon>
        <taxon>Actinopterygii</taxon>
        <taxon>Neopterygii</taxon>
        <taxon>Teleostei</taxon>
        <taxon>Anguilliformes</taxon>
        <taxon>Congridae</taxon>
        <taxon>Conger</taxon>
    </lineage>
</organism>
<evidence type="ECO:0000313" key="10">
    <source>
        <dbReference type="EMBL" id="KAJ8252580.1"/>
    </source>
</evidence>
<comment type="similarity">
    <text evidence="2 8">Belongs to the EMP24/GP25L family.</text>
</comment>
<evidence type="ECO:0000256" key="4">
    <source>
        <dbReference type="ARBA" id="ARBA00022729"/>
    </source>
</evidence>
<protein>
    <recommendedName>
        <fullName evidence="9">GOLD domain-containing protein</fullName>
    </recommendedName>
</protein>
<evidence type="ECO:0000256" key="5">
    <source>
        <dbReference type="ARBA" id="ARBA00022824"/>
    </source>
</evidence>
<evidence type="ECO:0000256" key="2">
    <source>
        <dbReference type="ARBA" id="ARBA00007104"/>
    </source>
</evidence>
<evidence type="ECO:0000259" key="9">
    <source>
        <dbReference type="PROSITE" id="PS50866"/>
    </source>
</evidence>
<keyword evidence="6" id="KW-1133">Transmembrane helix</keyword>
<dbReference type="Proteomes" id="UP001152803">
    <property type="component" value="Unassembled WGS sequence"/>
</dbReference>
<gene>
    <name evidence="10" type="ORF">COCON_G00218920</name>
</gene>
<keyword evidence="3 8" id="KW-0812">Transmembrane</keyword>
<keyword evidence="11" id="KW-1185">Reference proteome</keyword>
<evidence type="ECO:0000256" key="7">
    <source>
        <dbReference type="ARBA" id="ARBA00023136"/>
    </source>
</evidence>
<keyword evidence="5" id="KW-0256">Endoplasmic reticulum</keyword>
<proteinExistence type="inferred from homology"/>
<dbReference type="PANTHER" id="PTHR22811">
    <property type="entry name" value="TRANSMEMBRANE EMP24 DOMAIN-CONTAINING PROTEIN"/>
    <property type="match status" value="1"/>
</dbReference>
<dbReference type="EMBL" id="JAFJMO010000017">
    <property type="protein sequence ID" value="KAJ8252580.1"/>
    <property type="molecule type" value="Genomic_DNA"/>
</dbReference>
<dbReference type="GO" id="GO:0005789">
    <property type="term" value="C:endoplasmic reticulum membrane"/>
    <property type="evidence" value="ECO:0007669"/>
    <property type="project" value="UniProtKB-SubCell"/>
</dbReference>
<dbReference type="InterPro" id="IPR009038">
    <property type="entry name" value="GOLD_dom"/>
</dbReference>
<evidence type="ECO:0000256" key="6">
    <source>
        <dbReference type="ARBA" id="ARBA00022989"/>
    </source>
</evidence>
<accession>A0A9Q1CYL0</accession>
<reference evidence="10" key="1">
    <citation type="journal article" date="2023" name="Science">
        <title>Genome structures resolve the early diversification of teleost fishes.</title>
        <authorList>
            <person name="Parey E."/>
            <person name="Louis A."/>
            <person name="Montfort J."/>
            <person name="Bouchez O."/>
            <person name="Roques C."/>
            <person name="Iampietro C."/>
            <person name="Lluch J."/>
            <person name="Castinel A."/>
            <person name="Donnadieu C."/>
            <person name="Desvignes T."/>
            <person name="Floi Bucao C."/>
            <person name="Jouanno E."/>
            <person name="Wen M."/>
            <person name="Mejri S."/>
            <person name="Dirks R."/>
            <person name="Jansen H."/>
            <person name="Henkel C."/>
            <person name="Chen W.J."/>
            <person name="Zahm M."/>
            <person name="Cabau C."/>
            <person name="Klopp C."/>
            <person name="Thompson A.W."/>
            <person name="Robinson-Rechavi M."/>
            <person name="Braasch I."/>
            <person name="Lecointre G."/>
            <person name="Bobe J."/>
            <person name="Postlethwait J.H."/>
            <person name="Berthelot C."/>
            <person name="Roest Crollius H."/>
            <person name="Guiguen Y."/>
        </authorList>
    </citation>
    <scope>NUCLEOTIDE SEQUENCE</scope>
    <source>
        <strain evidence="10">Concon-B</strain>
    </source>
</reference>
<sequence length="298" mass="34150">MKNGLVSFVFSQGPVPRLEQNVLRSCCPAQSLLFNLLWTPLQQSGFVWDSLFLHAQSQHFAFLGVLCYTLLLLLLGRGSLGQKSEPHVDTGGQELFRGQDQYAFSVVLSASERQCFWHFAHQSGHFYLTYMVQWVTGVTNNRYLSTTVSSPQGYLVALADDSTGRINFQTQETGFYQMCLSNIHNRFGRMQVFLDFGVRYEGFEEARKNEDDQSKNLNDTLSTIEGSVNKLQGHIFEIWRHYNFARMRSGADHYLLLSNSRYVNWWSAAQSAAIVTAGYLQLFLLKKLFCTDNRRPRC</sequence>
<name>A0A9Q1CYL0_CONCO</name>
<dbReference type="PROSITE" id="PS50866">
    <property type="entry name" value="GOLD"/>
    <property type="match status" value="1"/>
</dbReference>
<dbReference type="Pfam" id="PF01105">
    <property type="entry name" value="EMP24_GP25L"/>
    <property type="match status" value="1"/>
</dbReference>